<dbReference type="OrthoDB" id="1726119at2759"/>
<dbReference type="InterPro" id="IPR019734">
    <property type="entry name" value="TPR_rpt"/>
</dbReference>
<evidence type="ECO:0000256" key="4">
    <source>
        <dbReference type="PROSITE-ProRule" id="PRU00339"/>
    </source>
</evidence>
<sequence>MKSFFKKPSKHPHPNEDDTYYSSEVSSPTKSPTKSSSRSPSKNSTAQPSPTRKDPSKSRSSSTRAFVRQSTDPGHSSSTRRKKTELNTHPLNLPEEERKRLSSSALSSMSEPSAMDIDEPSTGATASSPPTPPHQSPPQPQPQASFSVPITNGTKDVNGDDSAPPVPPPHRSTPTSPTPTKAEEAETYKAAGNKFFKEKNYADAIRQYDKAIDLVPNSSTYLSNRAAAYMSNGQYDAALKDCTRAADLDPQNPKILMRLARIFVSLGLPEDALVTFNRIHPSPAARDVAPAKEMLHHMRAAQEALRSESKGSMVLHALNQAERLLGAGASKPRKWQLMRGEAYLKMGDPTSLAEAQNIAMSLLRFNSQDPEALVLRGRILYTSGENDKAISHFRKALACDPDFRDAIKYLRIVQKLDRMKDEGNKEYKAGRWQEAIRLYTDALEIDPANRGTNSKLLQNRAMCRIKLKEYESAVADCESAVKLDPKYIRAHKTLANALGLAGKWEDSVRQWKAVHDLEPEDRSILKEIRNAEIELKKSQRKDYYKILGVEKDADEAAIKKAYRKLAIVHHPDKNQGNKEAEERFKDISEAYDTLSNPQKRAQYDNGDDLADMSDMFGGGGGMGNIDPEILFSMMGGGGGGYGGGGFGGGMGDTEDEEDDEFEFEDDDEHEEEAEDEGDVEENPHAGRQQSPRGYQSMRSKLDDHIRARQDDRDALVDHLRYVGAWLVAAFVLLPPHLAVLVALAGAILYICIQRPQQPWH</sequence>
<dbReference type="PROSITE" id="PS50076">
    <property type="entry name" value="DNAJ_2"/>
    <property type="match status" value="1"/>
</dbReference>
<accession>A0A084G5G4</accession>
<dbReference type="EMBL" id="JOWA01000099">
    <property type="protein sequence ID" value="KEZ42576.1"/>
    <property type="molecule type" value="Genomic_DNA"/>
</dbReference>
<proteinExistence type="predicted"/>
<feature type="compositionally biased region" description="Low complexity" evidence="5">
    <location>
        <begin position="22"/>
        <end position="45"/>
    </location>
</feature>
<feature type="compositionally biased region" description="Pro residues" evidence="5">
    <location>
        <begin position="129"/>
        <end position="141"/>
    </location>
</feature>
<feature type="repeat" description="TPR" evidence="4">
    <location>
        <begin position="185"/>
        <end position="218"/>
    </location>
</feature>
<dbReference type="Pfam" id="PF00226">
    <property type="entry name" value="DnaJ"/>
    <property type="match status" value="1"/>
</dbReference>
<feature type="compositionally biased region" description="Basic residues" evidence="5">
    <location>
        <begin position="1"/>
        <end position="12"/>
    </location>
</feature>
<feature type="domain" description="J" evidence="7">
    <location>
        <begin position="542"/>
        <end position="607"/>
    </location>
</feature>
<dbReference type="Pfam" id="PF14559">
    <property type="entry name" value="TPR_19"/>
    <property type="match status" value="1"/>
</dbReference>
<dbReference type="InterPro" id="IPR052758">
    <property type="entry name" value="SRC_co-chaperone"/>
</dbReference>
<feature type="compositionally biased region" description="Polar residues" evidence="5">
    <location>
        <begin position="58"/>
        <end position="77"/>
    </location>
</feature>
<evidence type="ECO:0000256" key="1">
    <source>
        <dbReference type="ARBA" id="ARBA00022737"/>
    </source>
</evidence>
<dbReference type="CDD" id="cd06257">
    <property type="entry name" value="DnaJ"/>
    <property type="match status" value="1"/>
</dbReference>
<keyword evidence="6" id="KW-0472">Membrane</keyword>
<protein>
    <submittedName>
        <fullName evidence="8">Tetratricopeptide-like protein</fullName>
    </submittedName>
</protein>
<dbReference type="PRINTS" id="PR00625">
    <property type="entry name" value="JDOMAIN"/>
</dbReference>
<dbReference type="Gene3D" id="1.25.40.10">
    <property type="entry name" value="Tetratricopeptide repeat domain"/>
    <property type="match status" value="1"/>
</dbReference>
<evidence type="ECO:0000313" key="9">
    <source>
        <dbReference type="Proteomes" id="UP000028545"/>
    </source>
</evidence>
<keyword evidence="9" id="KW-1185">Reference proteome</keyword>
<evidence type="ECO:0000313" key="8">
    <source>
        <dbReference type="EMBL" id="KEZ42576.1"/>
    </source>
</evidence>
<dbReference type="SMART" id="SM00028">
    <property type="entry name" value="TPR"/>
    <property type="match status" value="6"/>
</dbReference>
<dbReference type="SUPFAM" id="SSF48452">
    <property type="entry name" value="TPR-like"/>
    <property type="match status" value="1"/>
</dbReference>
<dbReference type="InterPro" id="IPR036869">
    <property type="entry name" value="J_dom_sf"/>
</dbReference>
<keyword evidence="2 4" id="KW-0802">TPR repeat</keyword>
<feature type="region of interest" description="Disordered" evidence="5">
    <location>
        <begin position="642"/>
        <end position="700"/>
    </location>
</feature>
<dbReference type="FunFam" id="1.25.40.10:FF:000097">
    <property type="entry name" value="DnaJ homolog subfamily C member 7 homolog"/>
    <property type="match status" value="1"/>
</dbReference>
<evidence type="ECO:0000259" key="7">
    <source>
        <dbReference type="PROSITE" id="PS50076"/>
    </source>
</evidence>
<dbReference type="Pfam" id="PF13176">
    <property type="entry name" value="TPR_7"/>
    <property type="match status" value="1"/>
</dbReference>
<feature type="repeat" description="TPR" evidence="4">
    <location>
        <begin position="219"/>
        <end position="252"/>
    </location>
</feature>
<dbReference type="Proteomes" id="UP000028545">
    <property type="component" value="Unassembled WGS sequence"/>
</dbReference>
<dbReference type="VEuPathDB" id="FungiDB:SAPIO_CDS5807"/>
<dbReference type="SUPFAM" id="SSF46565">
    <property type="entry name" value="Chaperone J-domain"/>
    <property type="match status" value="1"/>
</dbReference>
<evidence type="ECO:0000256" key="5">
    <source>
        <dbReference type="SAM" id="MobiDB-lite"/>
    </source>
</evidence>
<feature type="region of interest" description="Disordered" evidence="5">
    <location>
        <begin position="1"/>
        <end position="184"/>
    </location>
</feature>
<dbReference type="InterPro" id="IPR018253">
    <property type="entry name" value="DnaJ_domain_CS"/>
</dbReference>
<evidence type="ECO:0000256" key="6">
    <source>
        <dbReference type="SAM" id="Phobius"/>
    </source>
</evidence>
<feature type="repeat" description="TPR" evidence="4">
    <location>
        <begin position="370"/>
        <end position="403"/>
    </location>
</feature>
<organism evidence="8 9">
    <name type="scientific">Pseudallescheria apiosperma</name>
    <name type="common">Scedosporium apiospermum</name>
    <dbReference type="NCBI Taxonomy" id="563466"/>
    <lineage>
        <taxon>Eukaryota</taxon>
        <taxon>Fungi</taxon>
        <taxon>Dikarya</taxon>
        <taxon>Ascomycota</taxon>
        <taxon>Pezizomycotina</taxon>
        <taxon>Sordariomycetes</taxon>
        <taxon>Hypocreomycetidae</taxon>
        <taxon>Microascales</taxon>
        <taxon>Microascaceae</taxon>
        <taxon>Scedosporium</taxon>
    </lineage>
</organism>
<dbReference type="SMART" id="SM00271">
    <property type="entry name" value="DnaJ"/>
    <property type="match status" value="1"/>
</dbReference>
<feature type="compositionally biased region" description="Polar residues" evidence="5">
    <location>
        <begin position="687"/>
        <end position="698"/>
    </location>
</feature>
<evidence type="ECO:0000256" key="2">
    <source>
        <dbReference type="ARBA" id="ARBA00022803"/>
    </source>
</evidence>
<dbReference type="HOGENOM" id="CLU_015935_2_0_1"/>
<feature type="compositionally biased region" description="Low complexity" evidence="5">
    <location>
        <begin position="102"/>
        <end position="128"/>
    </location>
</feature>
<comment type="caution">
    <text evidence="8">The sequence shown here is derived from an EMBL/GenBank/DDBJ whole genome shotgun (WGS) entry which is preliminary data.</text>
</comment>
<feature type="compositionally biased region" description="Acidic residues" evidence="5">
    <location>
        <begin position="652"/>
        <end position="680"/>
    </location>
</feature>
<gene>
    <name evidence="8" type="ORF">SAPIO_CDS5807</name>
</gene>
<keyword evidence="6" id="KW-1133">Transmembrane helix</keyword>
<dbReference type="PANTHER" id="PTHR44200">
    <property type="entry name" value="DNAJ HOMOLOG SUBFAMILY C MEMBER 7"/>
    <property type="match status" value="1"/>
</dbReference>
<dbReference type="InterPro" id="IPR013105">
    <property type="entry name" value="TPR_2"/>
</dbReference>
<keyword evidence="6" id="KW-0812">Transmembrane</keyword>
<dbReference type="RefSeq" id="XP_016642375.1">
    <property type="nucleotide sequence ID" value="XM_016788059.1"/>
</dbReference>
<dbReference type="AlphaFoldDB" id="A0A084G5G4"/>
<keyword evidence="1" id="KW-0677">Repeat</keyword>
<keyword evidence="3" id="KW-0143">Chaperone</keyword>
<feature type="transmembrane region" description="Helical" evidence="6">
    <location>
        <begin position="722"/>
        <end position="752"/>
    </location>
</feature>
<dbReference type="FunFam" id="1.10.287.110:FF:000055">
    <property type="entry name" value="DnaJ subfamily C member 7"/>
    <property type="match status" value="1"/>
</dbReference>
<dbReference type="OMA" id="NSKMERW"/>
<dbReference type="InterPro" id="IPR011990">
    <property type="entry name" value="TPR-like_helical_dom_sf"/>
</dbReference>
<dbReference type="PROSITE" id="PS50005">
    <property type="entry name" value="TPR"/>
    <property type="match status" value="5"/>
</dbReference>
<dbReference type="GeneID" id="27724879"/>
<reference evidence="8 9" key="1">
    <citation type="journal article" date="2014" name="Genome Announc.">
        <title>Draft genome sequence of the pathogenic fungus Scedosporium apiospermum.</title>
        <authorList>
            <person name="Vandeputte P."/>
            <person name="Ghamrawi S."/>
            <person name="Rechenmann M."/>
            <person name="Iltis A."/>
            <person name="Giraud S."/>
            <person name="Fleury M."/>
            <person name="Thornton C."/>
            <person name="Delhaes L."/>
            <person name="Meyer W."/>
            <person name="Papon N."/>
            <person name="Bouchara J.P."/>
        </authorList>
    </citation>
    <scope>NUCLEOTIDE SEQUENCE [LARGE SCALE GENOMIC DNA]</scope>
    <source>
        <strain evidence="8 9">IHEM 14462</strain>
    </source>
</reference>
<dbReference type="PANTHER" id="PTHR44200:SF1">
    <property type="entry name" value="DNAJ HOMOLOG SUBFAMILY C MEMBER 7"/>
    <property type="match status" value="1"/>
</dbReference>
<name>A0A084G5G4_PSEDA</name>
<dbReference type="PROSITE" id="PS00636">
    <property type="entry name" value="DNAJ_1"/>
    <property type="match status" value="1"/>
</dbReference>
<feature type="repeat" description="TPR" evidence="4">
    <location>
        <begin position="416"/>
        <end position="449"/>
    </location>
</feature>
<dbReference type="Pfam" id="PF13181">
    <property type="entry name" value="TPR_8"/>
    <property type="match status" value="1"/>
</dbReference>
<feature type="compositionally biased region" description="Gly residues" evidence="5">
    <location>
        <begin position="642"/>
        <end position="651"/>
    </location>
</feature>
<dbReference type="Pfam" id="PF07719">
    <property type="entry name" value="TPR_2"/>
    <property type="match status" value="1"/>
</dbReference>
<evidence type="ECO:0000256" key="3">
    <source>
        <dbReference type="ARBA" id="ARBA00023186"/>
    </source>
</evidence>
<dbReference type="InterPro" id="IPR001623">
    <property type="entry name" value="DnaJ_domain"/>
</dbReference>
<dbReference type="KEGG" id="sapo:SAPIO_CDS5807"/>
<feature type="repeat" description="TPR" evidence="4">
    <location>
        <begin position="454"/>
        <end position="487"/>
    </location>
</feature>
<dbReference type="Gene3D" id="1.10.287.110">
    <property type="entry name" value="DnaJ domain"/>
    <property type="match status" value="1"/>
</dbReference>